<dbReference type="InterPro" id="IPR032523">
    <property type="entry name" value="CcmF_C"/>
</dbReference>
<dbReference type="Proteomes" id="UP001409291">
    <property type="component" value="Unassembled WGS sequence"/>
</dbReference>
<feature type="transmembrane region" description="Helical" evidence="3">
    <location>
        <begin position="135"/>
        <end position="157"/>
    </location>
</feature>
<feature type="transmembrane region" description="Helical" evidence="3">
    <location>
        <begin position="236"/>
        <end position="257"/>
    </location>
</feature>
<feature type="domain" description="Cytochrome c assembly protein" evidence="4">
    <location>
        <begin position="104"/>
        <end position="323"/>
    </location>
</feature>
<dbReference type="Pfam" id="PF16327">
    <property type="entry name" value="CcmF_C"/>
    <property type="match status" value="1"/>
</dbReference>
<evidence type="ECO:0000259" key="4">
    <source>
        <dbReference type="Pfam" id="PF01578"/>
    </source>
</evidence>
<dbReference type="InterPro" id="IPR036259">
    <property type="entry name" value="MFS_trans_sf"/>
</dbReference>
<dbReference type="SUPFAM" id="SSF103473">
    <property type="entry name" value="MFS general substrate transporter"/>
    <property type="match status" value="1"/>
</dbReference>
<feature type="transmembrane region" description="Helical" evidence="3">
    <location>
        <begin position="205"/>
        <end position="224"/>
    </location>
</feature>
<dbReference type="InterPro" id="IPR003567">
    <property type="entry name" value="Cyt_c_biogenesis"/>
</dbReference>
<proteinExistence type="inferred from homology"/>
<feature type="transmembrane region" description="Helical" evidence="3">
    <location>
        <begin position="425"/>
        <end position="443"/>
    </location>
</feature>
<feature type="transmembrane region" description="Helical" evidence="3">
    <location>
        <begin position="339"/>
        <end position="360"/>
    </location>
</feature>
<comment type="similarity">
    <text evidence="1">Belongs to the CcmF/CycK/Ccl1/NrfE/CcsA family.</text>
</comment>
<dbReference type="PRINTS" id="PR01410">
    <property type="entry name" value="CCBIOGENESIS"/>
</dbReference>
<feature type="transmembrane region" description="Helical" evidence="3">
    <location>
        <begin position="455"/>
        <end position="475"/>
    </location>
</feature>
<feature type="domain" description="Cytochrome c-type biogenesis protein CcmF C-terminal" evidence="5">
    <location>
        <begin position="359"/>
        <end position="534"/>
    </location>
</feature>
<protein>
    <submittedName>
        <fullName evidence="6">Cytochrome c biogenesis protein CcsA</fullName>
    </submittedName>
</protein>
<dbReference type="PANTHER" id="PTHR43653">
    <property type="entry name" value="CYTOCHROME C ASSEMBLY PROTEIN-RELATED"/>
    <property type="match status" value="1"/>
</dbReference>
<gene>
    <name evidence="6" type="primary">ccsA</name>
    <name evidence="6" type="ORF">ABE541_06975</name>
</gene>
<feature type="transmembrane region" description="Helical" evidence="3">
    <location>
        <begin position="511"/>
        <end position="532"/>
    </location>
</feature>
<evidence type="ECO:0000259" key="5">
    <source>
        <dbReference type="Pfam" id="PF16327"/>
    </source>
</evidence>
<keyword evidence="7" id="KW-1185">Reference proteome</keyword>
<sequence length="821" mass="92437">MDVNYVGENLLPGKIGQFFIVLSFGAALLSFISYYFATTNKEEKSWLKIARIAFWTNAASIIAIAATLFFIIHTHLFEYHYAYAHSSKSLPTHYIISSFWEGQEGSFLLWMFWQSVLGSVLLFKAKDWEGPVMTFIMLCQVFLASMIIGVQIFGFHLGSSPFILLREAMDWPILKQGDYLSLIPDGRGLNPLLQNYWMVIHPPTLFLGFASMVVPFAYAAAALWTKRYKEWITPGLPWALFAVMILGVGIIMGSFWAYEALNFGGFWAWDPVENASIIPWFTLIAAVHVMIAYKNSGHSYFTATFLALISFILVIYASYLTRSGILGETSVHSFTDLGLNVQLIAFNATFFIIMVVALAVRKKQMPTTQKEEDIYSREFWLFIGALVLTVACVQMISSTSIPVFNAIFGTKVAPPLDPIQHYNKWQSGFAVIIMILTSITQFLKYKKTDPRKFFASTIASLIVAIVLTAAVSYITKTYTNLIFILITFSSLFCILANIRVLADAVKGKWKLAGSAIAHIGFGLLLIGAMIAASTNEVISINNTGYIAVSGFDKVEKPGDNLFLTEGEPVQMGEYRITYIGDSVAQPNVFYKIKYEAIDEESGKVKNSFVLMPFAQNNEKMGGLIGTPATKHYFTHDIYTLITAAASDLQAKNANIPADQKTGFEDYEEPATYEVNVGDTLRYRNGFFVIEGINRNAHLENIPKGEKDVIVGLKIKVIASDKKEYNVEPVFLIKDGTSYDFNKDVNEEGLRFRFSNILPKKDKLEVMVYQKPLPEKKWIVFKAIKFPYINFFWCGTIVMTIGFFMSIFRRNSEAKRLDKKQS</sequence>
<feature type="transmembrane region" description="Helical" evidence="3">
    <location>
        <begin position="380"/>
        <end position="405"/>
    </location>
</feature>
<dbReference type="EMBL" id="JBDJNQ010000002">
    <property type="protein sequence ID" value="MEN5376998.1"/>
    <property type="molecule type" value="Genomic_DNA"/>
</dbReference>
<feature type="transmembrane region" description="Helical" evidence="3">
    <location>
        <begin position="300"/>
        <end position="319"/>
    </location>
</feature>
<evidence type="ECO:0000256" key="2">
    <source>
        <dbReference type="ARBA" id="ARBA00022748"/>
    </source>
</evidence>
<evidence type="ECO:0000313" key="6">
    <source>
        <dbReference type="EMBL" id="MEN5376998.1"/>
    </source>
</evidence>
<feature type="transmembrane region" description="Helical" evidence="3">
    <location>
        <begin position="787"/>
        <end position="807"/>
    </location>
</feature>
<keyword evidence="3" id="KW-0812">Transmembrane</keyword>
<feature type="transmembrane region" description="Helical" evidence="3">
    <location>
        <begin position="15"/>
        <end position="37"/>
    </location>
</feature>
<evidence type="ECO:0000256" key="3">
    <source>
        <dbReference type="SAM" id="Phobius"/>
    </source>
</evidence>
<feature type="transmembrane region" description="Helical" evidence="3">
    <location>
        <begin position="481"/>
        <end position="502"/>
    </location>
</feature>
<feature type="transmembrane region" description="Helical" evidence="3">
    <location>
        <begin position="49"/>
        <end position="72"/>
    </location>
</feature>
<feature type="transmembrane region" description="Helical" evidence="3">
    <location>
        <begin position="107"/>
        <end position="123"/>
    </location>
</feature>
<evidence type="ECO:0000313" key="7">
    <source>
        <dbReference type="Proteomes" id="UP001409291"/>
    </source>
</evidence>
<evidence type="ECO:0000256" key="1">
    <source>
        <dbReference type="ARBA" id="ARBA00009186"/>
    </source>
</evidence>
<organism evidence="6 7">
    <name type="scientific">Sphingobacterium kitahiroshimense</name>
    <dbReference type="NCBI Taxonomy" id="470446"/>
    <lineage>
        <taxon>Bacteria</taxon>
        <taxon>Pseudomonadati</taxon>
        <taxon>Bacteroidota</taxon>
        <taxon>Sphingobacteriia</taxon>
        <taxon>Sphingobacteriales</taxon>
        <taxon>Sphingobacteriaceae</taxon>
        <taxon>Sphingobacterium</taxon>
    </lineage>
</organism>
<accession>A0ABV0BSJ3</accession>
<reference evidence="6 7" key="1">
    <citation type="submission" date="2024-04" db="EMBL/GenBank/DDBJ databases">
        <title>WGS of bacteria from Torrens River.</title>
        <authorList>
            <person name="Wyrsch E.R."/>
            <person name="Drigo B."/>
        </authorList>
    </citation>
    <scope>NUCLEOTIDE SEQUENCE [LARGE SCALE GENOMIC DNA]</scope>
    <source>
        <strain evidence="6 7">TWI391</strain>
    </source>
</reference>
<keyword evidence="3" id="KW-0472">Membrane</keyword>
<dbReference type="RefSeq" id="WP_132841180.1">
    <property type="nucleotide sequence ID" value="NZ_JBDJLH010000003.1"/>
</dbReference>
<comment type="caution">
    <text evidence="6">The sequence shown here is derived from an EMBL/GenBank/DDBJ whole genome shotgun (WGS) entry which is preliminary data.</text>
</comment>
<dbReference type="Pfam" id="PF01578">
    <property type="entry name" value="Cytochrom_C_asm"/>
    <property type="match status" value="1"/>
</dbReference>
<keyword evidence="3" id="KW-1133">Transmembrane helix</keyword>
<name>A0ABV0BSJ3_9SPHI</name>
<feature type="transmembrane region" description="Helical" evidence="3">
    <location>
        <begin position="277"/>
        <end position="293"/>
    </location>
</feature>
<dbReference type="PANTHER" id="PTHR43653:SF1">
    <property type="entry name" value="CYTOCHROME C-TYPE BIOGENESIS PROTEIN CCMF"/>
    <property type="match status" value="1"/>
</dbReference>
<keyword evidence="2" id="KW-0201">Cytochrome c-type biogenesis</keyword>
<dbReference type="InterPro" id="IPR002541">
    <property type="entry name" value="Cyt_c_assembly"/>
</dbReference>